<sequence length="617" mass="68237">MQCFRANYPKLSNNILTSYSKKSNTKSGSIFSFQNLIFGRQSDKKLNLVGLGLAKRFGFGPNGISNNRSNGVKSNDVVIRKSVDFEKRERVVEGNALSQNVALNNITRIFTELLTERDQALQESEELELERNKISTELQKVEDAIRALNKQSQGLRAVLKSLVEKETSVNTILEDLDNRISSIAQETQSFEGRMRGIKGSSLPKSILYLENDQPKDIRSLVMTLIGHKDSVVTVSADHQFGTLVSGSLDKCARVWDLTDGICTAELSGHTSFINCSGIFKNVAATGSNDTFVKLWNLSQIPPPNEGKKKPFIIKGDFTKDYDDVDVIRADGGVLKGHTSGVTSLWFEDNVLCSGSTDNTIRHWDVQTGRCLNILRSESFVERESEMGKVDLIIYGGESNKEDVKTLKQLDLFVPGEDLGLWKGEENSVKRRLSIFDDIQSTGVQQKNQNKGVRIFNVGGRVGALQFWHHALAGGYGDGLVRLFDLRTGECNRVFPGPNSGGHSDGITSLKFDENFIVTGSTDKTVKIWDLRTNTVLDTIQFDHEVTSVSFDHRNIMIAAGTKEVKIYNRTSCLISGLGEEIDGGWSGHAKKVKYVYSIGDRVISGGSDSTVKVWNGP</sequence>
<dbReference type="PANTHER" id="PTHR22847">
    <property type="entry name" value="WD40 REPEAT PROTEIN"/>
    <property type="match status" value="1"/>
</dbReference>
<dbReference type="PANTHER" id="PTHR22847:SF637">
    <property type="entry name" value="WD REPEAT DOMAIN 5B"/>
    <property type="match status" value="1"/>
</dbReference>
<dbReference type="Pfam" id="PF00400">
    <property type="entry name" value="WD40"/>
    <property type="match status" value="5"/>
</dbReference>
<dbReference type="GO" id="GO:1990234">
    <property type="term" value="C:transferase complex"/>
    <property type="evidence" value="ECO:0007669"/>
    <property type="project" value="UniProtKB-ARBA"/>
</dbReference>
<dbReference type="InterPro" id="IPR020472">
    <property type="entry name" value="WD40_PAC1"/>
</dbReference>
<accession>A0AAD5TZT2</accession>
<evidence type="ECO:0000313" key="6">
    <source>
        <dbReference type="Proteomes" id="UP001211065"/>
    </source>
</evidence>
<dbReference type="PROSITE" id="PS00678">
    <property type="entry name" value="WD_REPEATS_1"/>
    <property type="match status" value="4"/>
</dbReference>
<keyword evidence="2" id="KW-0677">Repeat</keyword>
<dbReference type="Proteomes" id="UP001211065">
    <property type="component" value="Unassembled WGS sequence"/>
</dbReference>
<protein>
    <submittedName>
        <fullName evidence="5">Mitochondrial fission protein</fullName>
    </submittedName>
</protein>
<keyword evidence="4" id="KW-0175">Coiled coil</keyword>
<feature type="coiled-coil region" evidence="4">
    <location>
        <begin position="110"/>
        <end position="165"/>
    </location>
</feature>
<evidence type="ECO:0000256" key="3">
    <source>
        <dbReference type="PROSITE-ProRule" id="PRU00221"/>
    </source>
</evidence>
<evidence type="ECO:0000256" key="4">
    <source>
        <dbReference type="SAM" id="Coils"/>
    </source>
</evidence>
<feature type="repeat" description="WD" evidence="3">
    <location>
        <begin position="499"/>
        <end position="538"/>
    </location>
</feature>
<feature type="repeat" description="WD" evidence="3">
    <location>
        <begin position="224"/>
        <end position="265"/>
    </location>
</feature>
<keyword evidence="1 3" id="KW-0853">WD repeat</keyword>
<dbReference type="PRINTS" id="PR00320">
    <property type="entry name" value="GPROTEINBRPT"/>
</dbReference>
<dbReference type="SMART" id="SM00320">
    <property type="entry name" value="WD40"/>
    <property type="match status" value="7"/>
</dbReference>
<gene>
    <name evidence="5" type="primary">MDV1</name>
    <name evidence="5" type="ORF">HK099_000095</name>
</gene>
<reference evidence="5" key="1">
    <citation type="submission" date="2020-05" db="EMBL/GenBank/DDBJ databases">
        <title>Phylogenomic resolution of chytrid fungi.</title>
        <authorList>
            <person name="Stajich J.E."/>
            <person name="Amses K."/>
            <person name="Simmons R."/>
            <person name="Seto K."/>
            <person name="Myers J."/>
            <person name="Bonds A."/>
            <person name="Quandt C.A."/>
            <person name="Barry K."/>
            <person name="Liu P."/>
            <person name="Grigoriev I."/>
            <person name="Longcore J.E."/>
            <person name="James T.Y."/>
        </authorList>
    </citation>
    <scope>NUCLEOTIDE SEQUENCE</scope>
    <source>
        <strain evidence="5">JEL0476</strain>
    </source>
</reference>
<dbReference type="AlphaFoldDB" id="A0AAD5TZT2"/>
<name>A0AAD5TZT2_9FUNG</name>
<dbReference type="EMBL" id="JADGJW010001003">
    <property type="protein sequence ID" value="KAJ3208270.1"/>
    <property type="molecule type" value="Genomic_DNA"/>
</dbReference>
<evidence type="ECO:0000313" key="5">
    <source>
        <dbReference type="EMBL" id="KAJ3208270.1"/>
    </source>
</evidence>
<feature type="repeat" description="WD" evidence="3">
    <location>
        <begin position="585"/>
        <end position="617"/>
    </location>
</feature>
<dbReference type="InterPro" id="IPR001680">
    <property type="entry name" value="WD40_rpt"/>
</dbReference>
<dbReference type="Gene3D" id="2.130.10.10">
    <property type="entry name" value="YVTN repeat-like/Quinoprotein amine dehydrogenase"/>
    <property type="match status" value="3"/>
</dbReference>
<dbReference type="InterPro" id="IPR019775">
    <property type="entry name" value="WD40_repeat_CS"/>
</dbReference>
<dbReference type="InterPro" id="IPR036322">
    <property type="entry name" value="WD40_repeat_dom_sf"/>
</dbReference>
<feature type="repeat" description="WD" evidence="3">
    <location>
        <begin position="266"/>
        <end position="298"/>
    </location>
</feature>
<dbReference type="PROSITE" id="PS50294">
    <property type="entry name" value="WD_REPEATS_REGION"/>
    <property type="match status" value="4"/>
</dbReference>
<dbReference type="InterPro" id="IPR015943">
    <property type="entry name" value="WD40/YVTN_repeat-like_dom_sf"/>
</dbReference>
<dbReference type="CDD" id="cd00200">
    <property type="entry name" value="WD40"/>
    <property type="match status" value="1"/>
</dbReference>
<evidence type="ECO:0000256" key="2">
    <source>
        <dbReference type="ARBA" id="ARBA00022737"/>
    </source>
</evidence>
<keyword evidence="6" id="KW-1185">Reference proteome</keyword>
<dbReference type="SUPFAM" id="SSF50978">
    <property type="entry name" value="WD40 repeat-like"/>
    <property type="match status" value="1"/>
</dbReference>
<evidence type="ECO:0000256" key="1">
    <source>
        <dbReference type="ARBA" id="ARBA00022574"/>
    </source>
</evidence>
<proteinExistence type="predicted"/>
<feature type="repeat" description="WD" evidence="3">
    <location>
        <begin position="334"/>
        <end position="373"/>
    </location>
</feature>
<organism evidence="5 6">
    <name type="scientific">Clydaea vesicula</name>
    <dbReference type="NCBI Taxonomy" id="447962"/>
    <lineage>
        <taxon>Eukaryota</taxon>
        <taxon>Fungi</taxon>
        <taxon>Fungi incertae sedis</taxon>
        <taxon>Chytridiomycota</taxon>
        <taxon>Chytridiomycota incertae sedis</taxon>
        <taxon>Chytridiomycetes</taxon>
        <taxon>Lobulomycetales</taxon>
        <taxon>Lobulomycetaceae</taxon>
        <taxon>Clydaea</taxon>
    </lineage>
</organism>
<comment type="caution">
    <text evidence="5">The sequence shown here is derived from an EMBL/GenBank/DDBJ whole genome shotgun (WGS) entry which is preliminary data.</text>
</comment>
<dbReference type="PROSITE" id="PS50082">
    <property type="entry name" value="WD_REPEATS_2"/>
    <property type="match status" value="5"/>
</dbReference>